<dbReference type="OrthoDB" id="7743762at2759"/>
<evidence type="ECO:0000256" key="1">
    <source>
        <dbReference type="SAM" id="MobiDB-lite"/>
    </source>
</evidence>
<feature type="region of interest" description="Disordered" evidence="1">
    <location>
        <begin position="26"/>
        <end position="46"/>
    </location>
</feature>
<reference evidence="2 3" key="1">
    <citation type="submission" date="2015-04" db="EMBL/GenBank/DDBJ databases">
        <authorList>
            <person name="Syromyatnikov M.Y."/>
            <person name="Popov V.N."/>
        </authorList>
    </citation>
    <scope>NUCLEOTIDE SEQUENCE [LARGE SCALE GENOMIC DNA]</scope>
</reference>
<protein>
    <submittedName>
        <fullName evidence="2">CLUMA_CG006284, isoform B</fullName>
    </submittedName>
</protein>
<keyword evidence="3" id="KW-1185">Reference proteome</keyword>
<feature type="region of interest" description="Disordered" evidence="1">
    <location>
        <begin position="128"/>
        <end position="150"/>
    </location>
</feature>
<feature type="non-terminal residue" evidence="2">
    <location>
        <position position="644"/>
    </location>
</feature>
<feature type="region of interest" description="Disordered" evidence="1">
    <location>
        <begin position="247"/>
        <end position="267"/>
    </location>
</feature>
<sequence>MIGEQSQIMGDTEYLTNYAHIKHSHRHSHYHLRRQSQPDSDVRLMSRNSSSVKSFISQCYNNPEYFDEIRPARSYDDSRASLISRKLSNQIVLLNSELQLLEQMRDHSHSYPHINYPEKDYLSEKDQFHAEQTTTTSSTSSEECSDASEFHEKKASTLERKVSRLTSETDSYSAINDEITQLISKHFSNSIKQLVAQRFTDVGMYTLPLRRRHSCGSTESYDDIIIPELFNSPSRIKWNFLTGLPDHSRSHSRIDSSDYKTDLEDDDECNNHPQGWRRCKRVDHNMKERKSFSFDSKQQQGYETVSMWRTNSYPETHESILQHDTEEFLDTYCEGHSKEFEHGQENSEEKVEDSGSVYEFELCTKENCEYLSKSQVMLPQQSTESENPLNNNKTFAINNSLPSNKNINLKHNKLKLKKKVKKKSTVKANHNRDPEDFLMWSKINFSHLIKKDSCNINSVNLKPNSNSSSSHSLNNMGVRNRRNKKSYQKFTNKWLQQQPPGSLDIATLILASSASTQVRFRSDGGIYFSNPDLSNIPVDLRSVTNFTNNNNNINSNNSCQFINNDLRNTINFNVNVNCHSIDHSHSRGRFDLASNYLTVEESSINSNNIDTFNDSEILQQQHLRGRLRYNRFNLNGIVRRAQKH</sequence>
<name>A0A1J1HX98_9DIPT</name>
<evidence type="ECO:0000313" key="2">
    <source>
        <dbReference type="EMBL" id="CRK92727.1"/>
    </source>
</evidence>
<proteinExistence type="predicted"/>
<dbReference type="EMBL" id="CVRI01000035">
    <property type="protein sequence ID" value="CRK92727.1"/>
    <property type="molecule type" value="Genomic_DNA"/>
</dbReference>
<dbReference type="Proteomes" id="UP000183832">
    <property type="component" value="Unassembled WGS sequence"/>
</dbReference>
<accession>A0A1J1HX98</accession>
<organism evidence="2 3">
    <name type="scientific">Clunio marinus</name>
    <dbReference type="NCBI Taxonomy" id="568069"/>
    <lineage>
        <taxon>Eukaryota</taxon>
        <taxon>Metazoa</taxon>
        <taxon>Ecdysozoa</taxon>
        <taxon>Arthropoda</taxon>
        <taxon>Hexapoda</taxon>
        <taxon>Insecta</taxon>
        <taxon>Pterygota</taxon>
        <taxon>Neoptera</taxon>
        <taxon>Endopterygota</taxon>
        <taxon>Diptera</taxon>
        <taxon>Nematocera</taxon>
        <taxon>Chironomoidea</taxon>
        <taxon>Chironomidae</taxon>
        <taxon>Clunio</taxon>
    </lineage>
</organism>
<dbReference type="AlphaFoldDB" id="A0A1J1HX98"/>
<feature type="compositionally biased region" description="Basic and acidic residues" evidence="1">
    <location>
        <begin position="247"/>
        <end position="262"/>
    </location>
</feature>
<gene>
    <name evidence="2" type="ORF">CLUMA_CG006284</name>
</gene>
<evidence type="ECO:0000313" key="3">
    <source>
        <dbReference type="Proteomes" id="UP000183832"/>
    </source>
</evidence>